<dbReference type="EMBL" id="MSYM01000018">
    <property type="protein sequence ID" value="OLP04832.1"/>
    <property type="molecule type" value="Genomic_DNA"/>
</dbReference>
<evidence type="ECO:0000313" key="8">
    <source>
        <dbReference type="EMBL" id="OLP04832.1"/>
    </source>
</evidence>
<dbReference type="SUPFAM" id="SSF50118">
    <property type="entry name" value="Cell growth inhibitor/plasmid maintenance toxic component"/>
    <property type="match status" value="1"/>
</dbReference>
<sequence length="104" mass="11393">MARFDVYPNPDPQDAELVPYFLDVQNDHIQGFKTRVLVPLWHAGALPSKLNDLNPEFEVEGKSVILDTPALGAVAISSLISPVASLRAQQFVIQNALDTLFGGY</sequence>
<dbReference type="InterPro" id="IPR011067">
    <property type="entry name" value="Plasmid_toxin/cell-grow_inhib"/>
</dbReference>
<dbReference type="Gene3D" id="2.30.30.110">
    <property type="match status" value="1"/>
</dbReference>
<keyword evidence="9" id="KW-1185">Reference proteome</keyword>
<gene>
    <name evidence="8" type="ORF">BLL52_3648</name>
</gene>
<comment type="similarity">
    <text evidence="1">Belongs to the CcdB toxin family.</text>
</comment>
<dbReference type="Pfam" id="PF01845">
    <property type="entry name" value="CcdB"/>
    <property type="match status" value="1"/>
</dbReference>
<protein>
    <recommendedName>
        <fullName evidence="2">Toxin CcdB</fullName>
    </recommendedName>
    <alternativeName>
        <fullName evidence="7">Cytotoxic protein CcdB</fullName>
    </alternativeName>
    <alternativeName>
        <fullName evidence="6">Protein LetD</fullName>
    </alternativeName>
</protein>
<organism evidence="8 9">
    <name type="scientific">Rhodoferax antarcticus ANT.BR</name>
    <dbReference type="NCBI Taxonomy" id="1111071"/>
    <lineage>
        <taxon>Bacteria</taxon>
        <taxon>Pseudomonadati</taxon>
        <taxon>Pseudomonadota</taxon>
        <taxon>Betaproteobacteria</taxon>
        <taxon>Burkholderiales</taxon>
        <taxon>Comamonadaceae</taxon>
        <taxon>Rhodoferax</taxon>
    </lineage>
</organism>
<dbReference type="STRING" id="81479.RA876_12115"/>
<comment type="caution">
    <text evidence="8">The sequence shown here is derived from an EMBL/GenBank/DDBJ whole genome shotgun (WGS) entry which is preliminary data.</text>
</comment>
<dbReference type="InterPro" id="IPR002712">
    <property type="entry name" value="CcdB"/>
</dbReference>
<keyword evidence="4" id="KW-0805">Transcription regulation</keyword>
<dbReference type="GO" id="GO:0006276">
    <property type="term" value="P:plasmid maintenance"/>
    <property type="evidence" value="ECO:0007669"/>
    <property type="project" value="InterPro"/>
</dbReference>
<evidence type="ECO:0000256" key="7">
    <source>
        <dbReference type="ARBA" id="ARBA00033135"/>
    </source>
</evidence>
<evidence type="ECO:0000256" key="4">
    <source>
        <dbReference type="ARBA" id="ARBA00023015"/>
    </source>
</evidence>
<reference evidence="8 9" key="1">
    <citation type="submission" date="2017-01" db="EMBL/GenBank/DDBJ databases">
        <title>Genome sequence of Rhodoferax antarcticus ANT.BR, a psychrophilic purple nonsulfur bacterium from an Antarctic microbial mat.</title>
        <authorList>
            <person name="Baker J."/>
            <person name="Riester C."/>
            <person name="Skinner B."/>
            <person name="Newell A."/>
            <person name="Swingley W."/>
            <person name="Madigan M."/>
            <person name="Jung D."/>
            <person name="Asao M."/>
            <person name="Chen M."/>
            <person name="Loughlin P."/>
            <person name="Pan H."/>
            <person name="Lin S."/>
            <person name="Li N."/>
            <person name="Shaw J."/>
            <person name="Prado M."/>
            <person name="Sherman C."/>
            <person name="Li X."/>
            <person name="Tang J."/>
            <person name="Blankenship R."/>
            <person name="Zhao T."/>
            <person name="Touchman J."/>
            <person name="Sattley M."/>
        </authorList>
    </citation>
    <scope>NUCLEOTIDE SEQUENCE [LARGE SCALE GENOMIC DNA]</scope>
    <source>
        <strain evidence="8 9">ANT.BR</strain>
    </source>
</reference>
<evidence type="ECO:0000256" key="6">
    <source>
        <dbReference type="ARBA" id="ARBA00029628"/>
    </source>
</evidence>
<accession>A0A1Q8Y9Z2</accession>
<dbReference type="GO" id="GO:0008657">
    <property type="term" value="F:DNA topoisomerase type II (double strand cut, ATP-hydrolyzing) inhibitor activity"/>
    <property type="evidence" value="ECO:0007669"/>
    <property type="project" value="InterPro"/>
</dbReference>
<evidence type="ECO:0000256" key="3">
    <source>
        <dbReference type="ARBA" id="ARBA00022491"/>
    </source>
</evidence>
<name>A0A1Q8Y9Z2_9BURK</name>
<evidence type="ECO:0000256" key="1">
    <source>
        <dbReference type="ARBA" id="ARBA00005230"/>
    </source>
</evidence>
<keyword evidence="3" id="KW-0678">Repressor</keyword>
<proteinExistence type="inferred from homology"/>
<dbReference type="Proteomes" id="UP000185911">
    <property type="component" value="Unassembled WGS sequence"/>
</dbReference>
<dbReference type="RefSeq" id="WP_075587768.1">
    <property type="nucleotide sequence ID" value="NZ_MSYM01000018.1"/>
</dbReference>
<evidence type="ECO:0000256" key="2">
    <source>
        <dbReference type="ARBA" id="ARBA00015075"/>
    </source>
</evidence>
<dbReference type="AlphaFoldDB" id="A0A1Q8Y9Z2"/>
<evidence type="ECO:0000256" key="5">
    <source>
        <dbReference type="ARBA" id="ARBA00023163"/>
    </source>
</evidence>
<evidence type="ECO:0000313" key="9">
    <source>
        <dbReference type="Proteomes" id="UP000185911"/>
    </source>
</evidence>
<keyword evidence="5" id="KW-0804">Transcription</keyword>